<evidence type="ECO:0000256" key="5">
    <source>
        <dbReference type="ARBA" id="ARBA00022692"/>
    </source>
</evidence>
<feature type="transmembrane region" description="Helical" evidence="8">
    <location>
        <begin position="70"/>
        <end position="90"/>
    </location>
</feature>
<dbReference type="KEGG" id="ddn:DND132_1577"/>
<dbReference type="OrthoDB" id="5453605at2"/>
<evidence type="ECO:0000256" key="3">
    <source>
        <dbReference type="ARBA" id="ARBA00022448"/>
    </source>
</evidence>
<accession>F0JEQ5</accession>
<keyword evidence="10" id="KW-1185">Reference proteome</keyword>
<dbReference type="PANTHER" id="PTHR30269">
    <property type="entry name" value="TRANSMEMBRANE PROTEIN YFCA"/>
    <property type="match status" value="1"/>
</dbReference>
<evidence type="ECO:0000256" key="6">
    <source>
        <dbReference type="ARBA" id="ARBA00022989"/>
    </source>
</evidence>
<dbReference type="HOGENOM" id="CLU_054750_5_5_7"/>
<evidence type="ECO:0000256" key="4">
    <source>
        <dbReference type="ARBA" id="ARBA00022475"/>
    </source>
</evidence>
<evidence type="ECO:0000256" key="7">
    <source>
        <dbReference type="ARBA" id="ARBA00023136"/>
    </source>
</evidence>
<feature type="transmembrane region" description="Helical" evidence="8">
    <location>
        <begin position="195"/>
        <end position="213"/>
    </location>
</feature>
<keyword evidence="4 8" id="KW-1003">Cell membrane</keyword>
<comment type="similarity">
    <text evidence="2 8">Belongs to the 4-toluene sulfonate uptake permease (TSUP) (TC 2.A.102) family.</text>
</comment>
<evidence type="ECO:0000313" key="10">
    <source>
        <dbReference type="Proteomes" id="UP000007845"/>
    </source>
</evidence>
<keyword evidence="5 8" id="KW-0812">Transmembrane</keyword>
<feature type="transmembrane region" description="Helical" evidence="8">
    <location>
        <begin position="12"/>
        <end position="37"/>
    </location>
</feature>
<protein>
    <recommendedName>
        <fullName evidence="8">Probable membrane transporter protein</fullName>
    </recommendedName>
</protein>
<comment type="subcellular location">
    <subcellularLocation>
        <location evidence="1 8">Cell membrane</location>
        <topology evidence="1 8">Multi-pass membrane protein</topology>
    </subcellularLocation>
</comment>
<dbReference type="eggNOG" id="COG0730">
    <property type="taxonomic scope" value="Bacteria"/>
</dbReference>
<keyword evidence="7 8" id="KW-0472">Membrane</keyword>
<dbReference type="STRING" id="641491.DND132_1577"/>
<dbReference type="Pfam" id="PF01925">
    <property type="entry name" value="TauE"/>
    <property type="match status" value="1"/>
</dbReference>
<dbReference type="AlphaFoldDB" id="F0JEQ5"/>
<dbReference type="InterPro" id="IPR052017">
    <property type="entry name" value="TSUP"/>
</dbReference>
<name>F0JEQ5_9BACT</name>
<dbReference type="GO" id="GO:0005886">
    <property type="term" value="C:plasma membrane"/>
    <property type="evidence" value="ECO:0007669"/>
    <property type="project" value="UniProtKB-SubCell"/>
</dbReference>
<dbReference type="RefSeq" id="WP_014322212.1">
    <property type="nucleotide sequence ID" value="NC_016803.1"/>
</dbReference>
<keyword evidence="3" id="KW-0813">Transport</keyword>
<dbReference type="InterPro" id="IPR002781">
    <property type="entry name" value="TM_pro_TauE-like"/>
</dbReference>
<dbReference type="EMBL" id="CP003220">
    <property type="protein sequence ID" value="EGB14784.1"/>
    <property type="molecule type" value="Genomic_DNA"/>
</dbReference>
<sequence>MDTNVIVVMSAWFAGGFISGASGIGGAMFAVPIAALFLPIQDVIVLSCILNMAMDGSIMLMHFRFCRVSALLPMLAGAVPGSVAGLFVLLLLPGNILQASVGILLVFFVCWQHFFHVRRVGGDSWKAGGAAGFLSGLLGTSISFDGPPVGAYGLYAGWEPREFLGTLGVFFIVRGAITCGLQAYSGYYTPDILHYALYGFPPTMLGSLCAFPLVKRINVNAFRRILQLIIVAAALVCLAHAFL</sequence>
<dbReference type="PANTHER" id="PTHR30269:SF37">
    <property type="entry name" value="MEMBRANE TRANSPORTER PROTEIN"/>
    <property type="match status" value="1"/>
</dbReference>
<organism evidence="9 10">
    <name type="scientific">Pseudodesulfovibrio mercurii</name>
    <dbReference type="NCBI Taxonomy" id="641491"/>
    <lineage>
        <taxon>Bacteria</taxon>
        <taxon>Pseudomonadati</taxon>
        <taxon>Thermodesulfobacteriota</taxon>
        <taxon>Desulfovibrionia</taxon>
        <taxon>Desulfovibrionales</taxon>
        <taxon>Desulfovibrionaceae</taxon>
    </lineage>
</organism>
<evidence type="ECO:0000256" key="8">
    <source>
        <dbReference type="RuleBase" id="RU363041"/>
    </source>
</evidence>
<feature type="transmembrane region" description="Helical" evidence="8">
    <location>
        <begin position="225"/>
        <end position="242"/>
    </location>
</feature>
<proteinExistence type="inferred from homology"/>
<keyword evidence="6 8" id="KW-1133">Transmembrane helix</keyword>
<feature type="transmembrane region" description="Helical" evidence="8">
    <location>
        <begin position="96"/>
        <end position="115"/>
    </location>
</feature>
<reference evidence="9 10" key="1">
    <citation type="journal article" date="2011" name="J. Bacteriol.">
        <title>Genome sequence of the mercury-methylating strain Desulfovibrio desulfuricans ND132.</title>
        <authorList>
            <person name="Brown S.D."/>
            <person name="Gilmour C.C."/>
            <person name="Kucken A.M."/>
            <person name="Wall J.D."/>
            <person name="Elias D.A."/>
            <person name="Brandt C.C."/>
            <person name="Podar M."/>
            <person name="Chertkov O."/>
            <person name="Held B."/>
            <person name="Bruce D.C."/>
            <person name="Detter J.C."/>
            <person name="Tapia R."/>
            <person name="Han C.S."/>
            <person name="Goodwin L.A."/>
            <person name="Cheng J.F."/>
            <person name="Pitluck S."/>
            <person name="Woyke T."/>
            <person name="Mikhailova N."/>
            <person name="Ivanova N.N."/>
            <person name="Han J."/>
            <person name="Lucas S."/>
            <person name="Lapidus A.L."/>
            <person name="Land M.L."/>
            <person name="Hauser L.J."/>
            <person name="Palumbo A.V."/>
        </authorList>
    </citation>
    <scope>NUCLEOTIDE SEQUENCE [LARGE SCALE GENOMIC DNA]</scope>
    <source>
        <strain evidence="9 10">ND132</strain>
    </source>
</reference>
<gene>
    <name evidence="9" type="ORF">DND132_1577</name>
</gene>
<evidence type="ECO:0000256" key="1">
    <source>
        <dbReference type="ARBA" id="ARBA00004651"/>
    </source>
</evidence>
<evidence type="ECO:0000313" key="9">
    <source>
        <dbReference type="EMBL" id="EGB14784.1"/>
    </source>
</evidence>
<dbReference type="Proteomes" id="UP000007845">
    <property type="component" value="Chromosome"/>
</dbReference>
<evidence type="ECO:0000256" key="2">
    <source>
        <dbReference type="ARBA" id="ARBA00009142"/>
    </source>
</evidence>